<dbReference type="Proteomes" id="UP000251144">
    <property type="component" value="Unassembled WGS sequence"/>
</dbReference>
<feature type="transmembrane region" description="Helical" evidence="2">
    <location>
        <begin position="40"/>
        <end position="57"/>
    </location>
</feature>
<gene>
    <name evidence="4" type="ORF">C4N26_11880</name>
    <name evidence="3" type="ORF">CHR60_01545</name>
</gene>
<feature type="transmembrane region" description="Helical" evidence="2">
    <location>
        <begin position="161"/>
        <end position="179"/>
    </location>
</feature>
<feature type="transmembrane region" description="Helical" evidence="2">
    <location>
        <begin position="357"/>
        <end position="376"/>
    </location>
</feature>
<protein>
    <submittedName>
        <fullName evidence="3">MFS transporter</fullName>
    </submittedName>
</protein>
<organism evidence="3 5">
    <name type="scientific">Faecalibacterium prausnitzii</name>
    <dbReference type="NCBI Taxonomy" id="853"/>
    <lineage>
        <taxon>Bacteria</taxon>
        <taxon>Bacillati</taxon>
        <taxon>Bacillota</taxon>
        <taxon>Clostridia</taxon>
        <taxon>Eubacteriales</taxon>
        <taxon>Oscillospiraceae</taxon>
        <taxon>Faecalibacterium</taxon>
    </lineage>
</organism>
<reference evidence="4 6" key="2">
    <citation type="submission" date="2018-02" db="EMBL/GenBank/DDBJ databases">
        <title>Complete genome sequencing of Faecalibacterium prausnitzii strains isolated from the human gut.</title>
        <authorList>
            <person name="Fitzgerald B.C."/>
            <person name="Shkoporov A.N."/>
            <person name="Ross P.R."/>
            <person name="Hill C."/>
        </authorList>
    </citation>
    <scope>NUCLEOTIDE SEQUENCE [LARGE SCALE GENOMIC DNA]</scope>
    <source>
        <strain evidence="4 6">APC942/32-1</strain>
    </source>
</reference>
<evidence type="ECO:0000256" key="2">
    <source>
        <dbReference type="SAM" id="Phobius"/>
    </source>
</evidence>
<dbReference type="RefSeq" id="WP_015565241.1">
    <property type="nucleotide sequence ID" value="NZ_JBPQTE010000015.1"/>
</dbReference>
<feature type="transmembrane region" description="Helical" evidence="2">
    <location>
        <begin position="277"/>
        <end position="302"/>
    </location>
</feature>
<evidence type="ECO:0000313" key="4">
    <source>
        <dbReference type="EMBL" id="RAW53258.1"/>
    </source>
</evidence>
<dbReference type="InterPro" id="IPR011701">
    <property type="entry name" value="MFS"/>
</dbReference>
<dbReference type="EMBL" id="NOUV01000005">
    <property type="protein sequence ID" value="PDX87738.1"/>
    <property type="molecule type" value="Genomic_DNA"/>
</dbReference>
<dbReference type="CDD" id="cd06174">
    <property type="entry name" value="MFS"/>
    <property type="match status" value="1"/>
</dbReference>
<dbReference type="InterPro" id="IPR053160">
    <property type="entry name" value="MFS_DHA3_Transporter"/>
</dbReference>
<proteinExistence type="predicted"/>
<dbReference type="OrthoDB" id="1642828at2"/>
<comment type="caution">
    <text evidence="3">The sequence shown here is derived from an EMBL/GenBank/DDBJ whole genome shotgun (WGS) entry which is preliminary data.</text>
</comment>
<dbReference type="GO" id="GO:0022857">
    <property type="term" value="F:transmembrane transporter activity"/>
    <property type="evidence" value="ECO:0007669"/>
    <property type="project" value="InterPro"/>
</dbReference>
<dbReference type="Proteomes" id="UP000220904">
    <property type="component" value="Unassembled WGS sequence"/>
</dbReference>
<sequence length="388" mass="44575">MNKKKCRAEICLATIFSTQALFTPVKTLFLLHFMMQTQDISFLKFVFTFASFVFELPSGYFSDKVGNKICLVCSRFLMIMSLLAYCMFPYFWGFVAANLILGIANAWESGAVDSYFLILCKQFEVEYSSLKITIKKISYLFNFTLMAISTLLYSINPFLPFWGTIILMTISLTIIIGMPKEMESTRANKALSSNFTQNSKVVLGKIVHNKCLLWKMLYTITCTAIYILNFEYYTVVFQKAGIGEKIIGPIYSTFMIINALGILVYQKNNFLVLKKLLLIVAPFSFVMLISYKVPLVLLAIFIQQMSFSYYNCDLDIFIINSIDDLTTSSYYQSMISFVNIIYRMIITLIITASFENLSFNANYIGFTIILFIAYMIDHVLQRRLKNGH</sequence>
<dbReference type="InterPro" id="IPR036259">
    <property type="entry name" value="MFS_trans_sf"/>
</dbReference>
<dbReference type="Pfam" id="PF07690">
    <property type="entry name" value="MFS_1"/>
    <property type="match status" value="1"/>
</dbReference>
<dbReference type="PANTHER" id="PTHR23530">
    <property type="entry name" value="TRANSPORT PROTEIN-RELATED"/>
    <property type="match status" value="1"/>
</dbReference>
<keyword evidence="2" id="KW-1133">Transmembrane helix</keyword>
<evidence type="ECO:0000313" key="5">
    <source>
        <dbReference type="Proteomes" id="UP000220904"/>
    </source>
</evidence>
<dbReference type="AlphaFoldDB" id="A0A2A7B8V5"/>
<evidence type="ECO:0000313" key="3">
    <source>
        <dbReference type="EMBL" id="PDX87738.1"/>
    </source>
</evidence>
<dbReference type="SUPFAM" id="SSF103473">
    <property type="entry name" value="MFS general substrate transporter"/>
    <property type="match status" value="1"/>
</dbReference>
<evidence type="ECO:0000313" key="6">
    <source>
        <dbReference type="Proteomes" id="UP000251144"/>
    </source>
</evidence>
<keyword evidence="2" id="KW-0472">Membrane</keyword>
<dbReference type="EMBL" id="PRLB01000013">
    <property type="protein sequence ID" value="RAW53258.1"/>
    <property type="molecule type" value="Genomic_DNA"/>
</dbReference>
<evidence type="ECO:0000256" key="1">
    <source>
        <dbReference type="ARBA" id="ARBA00004651"/>
    </source>
</evidence>
<name>A0A2A7B8V5_9FIRM</name>
<feature type="transmembrane region" description="Helical" evidence="2">
    <location>
        <begin position="12"/>
        <end position="34"/>
    </location>
</feature>
<feature type="transmembrane region" description="Helical" evidence="2">
    <location>
        <begin position="246"/>
        <end position="265"/>
    </location>
</feature>
<reference evidence="3 5" key="1">
    <citation type="journal article" date="2017" name="Front. Microbiol.">
        <title>New Insights into the Diversity of the Genus Faecalibacterium.</title>
        <authorList>
            <person name="Benevides L."/>
            <person name="Burman S."/>
            <person name="Martin R."/>
            <person name="Robert V."/>
            <person name="Thomas M."/>
            <person name="Miquel S."/>
            <person name="Chain F."/>
            <person name="Sokol H."/>
            <person name="Bermudez-Humaran L.G."/>
            <person name="Morrison M."/>
            <person name="Langella P."/>
            <person name="Azevedo V.A."/>
            <person name="Chatel J.M."/>
            <person name="Soares S."/>
        </authorList>
    </citation>
    <scope>NUCLEOTIDE SEQUENCE [LARGE SCALE GENOMIC DNA]</scope>
    <source>
        <strain evidence="3 5">AHMP21</strain>
    </source>
</reference>
<keyword evidence="2" id="KW-0812">Transmembrane</keyword>
<dbReference type="PANTHER" id="PTHR23530:SF1">
    <property type="entry name" value="PERMEASE, MAJOR FACILITATOR SUPERFAMILY-RELATED"/>
    <property type="match status" value="1"/>
</dbReference>
<feature type="transmembrane region" description="Helical" evidence="2">
    <location>
        <begin position="212"/>
        <end position="234"/>
    </location>
</feature>
<comment type="subcellular location">
    <subcellularLocation>
        <location evidence="1">Cell membrane</location>
        <topology evidence="1">Multi-pass membrane protein</topology>
    </subcellularLocation>
</comment>
<accession>A0A2A7B8V5</accession>
<feature type="transmembrane region" description="Helical" evidence="2">
    <location>
        <begin position="330"/>
        <end position="350"/>
    </location>
</feature>
<dbReference type="Gene3D" id="1.20.1250.20">
    <property type="entry name" value="MFS general substrate transporter like domains"/>
    <property type="match status" value="1"/>
</dbReference>
<dbReference type="GO" id="GO:0005886">
    <property type="term" value="C:plasma membrane"/>
    <property type="evidence" value="ECO:0007669"/>
    <property type="project" value="UniProtKB-SubCell"/>
</dbReference>